<evidence type="ECO:0000313" key="7">
    <source>
        <dbReference type="Proteomes" id="UP000031521"/>
    </source>
</evidence>
<dbReference type="GO" id="GO:1904680">
    <property type="term" value="F:peptide transmembrane transporter activity"/>
    <property type="evidence" value="ECO:0007669"/>
    <property type="project" value="TreeGrafter"/>
</dbReference>
<dbReference type="Proteomes" id="UP000031521">
    <property type="component" value="Chromosome"/>
</dbReference>
<dbReference type="EMBL" id="CP004393">
    <property type="protein sequence ID" value="AJE47531.1"/>
    <property type="molecule type" value="Genomic_DNA"/>
</dbReference>
<dbReference type="Gene3D" id="3.40.190.10">
    <property type="entry name" value="Periplasmic binding protein-like II"/>
    <property type="match status" value="1"/>
</dbReference>
<dbReference type="GO" id="GO:0015833">
    <property type="term" value="P:peptide transport"/>
    <property type="evidence" value="ECO:0007669"/>
    <property type="project" value="TreeGrafter"/>
</dbReference>
<keyword evidence="3" id="KW-0813">Transport</keyword>
<dbReference type="GO" id="GO:0043190">
    <property type="term" value="C:ATP-binding cassette (ABC) transporter complex"/>
    <property type="evidence" value="ECO:0007669"/>
    <property type="project" value="InterPro"/>
</dbReference>
<keyword evidence="4" id="KW-0732">Signal</keyword>
<proteinExistence type="inferred from homology"/>
<feature type="domain" description="Solute-binding protein family 5" evidence="5">
    <location>
        <begin position="91"/>
        <end position="435"/>
    </location>
</feature>
<evidence type="ECO:0000256" key="3">
    <source>
        <dbReference type="ARBA" id="ARBA00022448"/>
    </source>
</evidence>
<dbReference type="HOGENOM" id="CLU_017028_7_3_5"/>
<dbReference type="STRING" id="1208324.P73_2816"/>
<dbReference type="Gene3D" id="3.10.105.10">
    <property type="entry name" value="Dipeptide-binding Protein, Domain 3"/>
    <property type="match status" value="1"/>
</dbReference>
<name>A0A0B5E3B4_9RHOB</name>
<evidence type="ECO:0000259" key="5">
    <source>
        <dbReference type="Pfam" id="PF00496"/>
    </source>
</evidence>
<dbReference type="PANTHER" id="PTHR30290">
    <property type="entry name" value="PERIPLASMIC BINDING COMPONENT OF ABC TRANSPORTER"/>
    <property type="match status" value="1"/>
</dbReference>
<comment type="subcellular location">
    <subcellularLocation>
        <location evidence="1">Periplasm</location>
    </subcellularLocation>
</comment>
<comment type="similarity">
    <text evidence="2">Belongs to the bacterial solute-binding protein 5 family.</text>
</comment>
<dbReference type="PANTHER" id="PTHR30290:SF10">
    <property type="entry name" value="PERIPLASMIC OLIGOPEPTIDE-BINDING PROTEIN-RELATED"/>
    <property type="match status" value="1"/>
</dbReference>
<reference evidence="6 7" key="1">
    <citation type="journal article" date="2014" name="Int. J. Syst. Evol. Microbiol.">
        <title>Celeribacter indicus sp. nov., a polycyclic aromatic hydrocarbon-degrading bacterium from deep-sea sediment and reclassification of Huaishuia halophila as Celeribacter halophilus comb. nov.</title>
        <authorList>
            <person name="Lai Q."/>
            <person name="Cao J."/>
            <person name="Yuan J."/>
            <person name="Li F."/>
            <person name="Shao Z."/>
        </authorList>
    </citation>
    <scope>NUCLEOTIDE SEQUENCE [LARGE SCALE GENOMIC DNA]</scope>
    <source>
        <strain evidence="6">P73</strain>
    </source>
</reference>
<gene>
    <name evidence="6" type="ORF">P73_2816</name>
</gene>
<dbReference type="InterPro" id="IPR030678">
    <property type="entry name" value="Peptide/Ni-bd"/>
</dbReference>
<dbReference type="AlphaFoldDB" id="A0A0B5E3B4"/>
<protein>
    <submittedName>
        <fullName evidence="6">Peptide ABC transporter</fullName>
    </submittedName>
</protein>
<dbReference type="GO" id="GO:0030288">
    <property type="term" value="C:outer membrane-bounded periplasmic space"/>
    <property type="evidence" value="ECO:0007669"/>
    <property type="project" value="UniProtKB-ARBA"/>
</dbReference>
<dbReference type="PROSITE" id="PS51318">
    <property type="entry name" value="TAT"/>
    <property type="match status" value="1"/>
</dbReference>
<dbReference type="Pfam" id="PF00496">
    <property type="entry name" value="SBP_bac_5"/>
    <property type="match status" value="1"/>
</dbReference>
<sequence length="524" mass="56949">MRDKKLNQDSGHMAGGVSRRRFLETAAAGAAFTLGGLPVGIGRAQTASTVRFGLSSFPPNLHPYEYTGTAALSVKLTLHRGLLSYDANGNLRPELAEEWSQPDASTYRFSLRPGAVFHDGSPVEAEDVRWSFEWIAAEESTAHLRADFQAIEAIEIEDAQTLTVRLSEPSVTFAQTLASGYAPVVSRNSVAPDFIGAGPFTLGQVERGQSITVEKAPEFVREGVPVVDRIFFNAMPDENLRTAALASGDVDIIEYVSTHNMQPIEDADGTHVASVNGPFMYLVFNTTEGPTADPRVRRAIGYAIDRDALNAFGFTGMGNTIDGLPVHPNDAYDPSLVSERLVYDPERARALLAEAGAENITLELLSTAQYPQHNDTALVVQQSLAQIGISVNMNLPDWATRISEGNEGRYHIGVNGTSGAYNDPDSISTWLGGGQSPSYNRPWGYGNPRVDELLQQARQEVDTGARAELYAEIERIFIEEDLPLLPLLWRPQAYGVQDSVHDFQPLPGFLVFQTALALDGVSLG</sequence>
<evidence type="ECO:0000256" key="4">
    <source>
        <dbReference type="ARBA" id="ARBA00022729"/>
    </source>
</evidence>
<evidence type="ECO:0000256" key="1">
    <source>
        <dbReference type="ARBA" id="ARBA00004418"/>
    </source>
</evidence>
<dbReference type="InterPro" id="IPR039424">
    <property type="entry name" value="SBP_5"/>
</dbReference>
<dbReference type="KEGG" id="cid:P73_2816"/>
<accession>A0A0B5E3B4</accession>
<keyword evidence="7" id="KW-1185">Reference proteome</keyword>
<organism evidence="6 7">
    <name type="scientific">Celeribacter indicus</name>
    <dbReference type="NCBI Taxonomy" id="1208324"/>
    <lineage>
        <taxon>Bacteria</taxon>
        <taxon>Pseudomonadati</taxon>
        <taxon>Pseudomonadota</taxon>
        <taxon>Alphaproteobacteria</taxon>
        <taxon>Rhodobacterales</taxon>
        <taxon>Roseobacteraceae</taxon>
        <taxon>Celeribacter</taxon>
    </lineage>
</organism>
<dbReference type="InterPro" id="IPR006311">
    <property type="entry name" value="TAT_signal"/>
</dbReference>
<dbReference type="SUPFAM" id="SSF53850">
    <property type="entry name" value="Periplasmic binding protein-like II"/>
    <property type="match status" value="1"/>
</dbReference>
<evidence type="ECO:0000313" key="6">
    <source>
        <dbReference type="EMBL" id="AJE47531.1"/>
    </source>
</evidence>
<dbReference type="PIRSF" id="PIRSF002741">
    <property type="entry name" value="MppA"/>
    <property type="match status" value="1"/>
</dbReference>
<dbReference type="InterPro" id="IPR000914">
    <property type="entry name" value="SBP_5_dom"/>
</dbReference>
<evidence type="ECO:0000256" key="2">
    <source>
        <dbReference type="ARBA" id="ARBA00005695"/>
    </source>
</evidence>